<feature type="compositionally biased region" description="Basic and acidic residues" evidence="1">
    <location>
        <begin position="406"/>
        <end position="435"/>
    </location>
</feature>
<reference evidence="2 3" key="1">
    <citation type="submission" date="2024-02" db="EMBL/GenBank/DDBJ databases">
        <title>High-quality chromosome-scale genome assembly of Pensacola bahiagrass (Paspalum notatum Flugge var. saurae).</title>
        <authorList>
            <person name="Vega J.M."/>
            <person name="Podio M."/>
            <person name="Orjuela J."/>
            <person name="Siena L.A."/>
            <person name="Pessino S.C."/>
            <person name="Combes M.C."/>
            <person name="Mariac C."/>
            <person name="Albertini E."/>
            <person name="Pupilli F."/>
            <person name="Ortiz J.P.A."/>
            <person name="Leblanc O."/>
        </authorList>
    </citation>
    <scope>NUCLEOTIDE SEQUENCE [LARGE SCALE GENOMIC DNA]</scope>
    <source>
        <strain evidence="2">R1</strain>
        <tissue evidence="2">Leaf</tissue>
    </source>
</reference>
<organism evidence="2 3">
    <name type="scientific">Paspalum notatum var. saurae</name>
    <dbReference type="NCBI Taxonomy" id="547442"/>
    <lineage>
        <taxon>Eukaryota</taxon>
        <taxon>Viridiplantae</taxon>
        <taxon>Streptophyta</taxon>
        <taxon>Embryophyta</taxon>
        <taxon>Tracheophyta</taxon>
        <taxon>Spermatophyta</taxon>
        <taxon>Magnoliopsida</taxon>
        <taxon>Liliopsida</taxon>
        <taxon>Poales</taxon>
        <taxon>Poaceae</taxon>
        <taxon>PACMAD clade</taxon>
        <taxon>Panicoideae</taxon>
        <taxon>Andropogonodae</taxon>
        <taxon>Paspaleae</taxon>
        <taxon>Paspalinae</taxon>
        <taxon>Paspalum</taxon>
    </lineage>
</organism>
<dbReference type="PANTHER" id="PTHR36892:SF10">
    <property type="entry name" value="OS01G0201900 PROTEIN"/>
    <property type="match status" value="1"/>
</dbReference>
<dbReference type="AlphaFoldDB" id="A0AAQ3TIF2"/>
<gene>
    <name evidence="2" type="ORF">U9M48_021129</name>
</gene>
<feature type="compositionally biased region" description="Basic and acidic residues" evidence="1">
    <location>
        <begin position="181"/>
        <end position="198"/>
    </location>
</feature>
<sequence length="807" mass="88695">MAAAFSIRGLVRSLRGTPGAELGPFDLAAKDLPPMEVRAFRWWEDELAAVKAAGPRARARARAAADPAREVDEEEEEVEVSGPRRAPKKRSMDDLFAAAPAVNGPSKAAAEDEEVLGDIYKRTKEMRRRRRQEEAAAASASGEEPETAAAAERRAAEANFSRKKSLEKPNFGEELDTPGPSKEHEDEHHFSMEKVPDLKRRKHGRLNNSLQKKADRLKYIESRKAVKVGKQRDIKKMLPLQSILKKKFTKHTSVKMVKEKHGRSKGPEVITWSHKSVKRVKFSEMNEAPGSKKQIYKLVISDDMMTSSSSIEMPSEEEHIIAESSSSHMPEEAFSRAKEATENTNHDNQCGLSSTGLSTHLFDLNVAPSEPSDVNNPYASNSDVTYLEHAQVATLCVDHPALDTGRSNHKDLSFNTHGQERERHGTDSDTRRECKSPYTVQDSVQLQNRCSMTMHHGASQVSTAGEPSFQFRGRNLSHCEKHNFPSDMNVQQESRPSAGQTLRLMGQDLAVSNTNTRVDFLSEAAQKHRNPTEDHPSTKVVLELPRRGQPFLSLQTQSVSNVSASSPSTVAQFSSYTSTTQAHFGYRMPHNVSHPLPTANVFSGDPSRYEDRCRDFTNLQAHRNVLLGYPPLYSHGSAAVLQNSPPSWHHYSDHSTRTNSPSVPFSTTMMQHVPPASGYRANLPQSYGVYSASSSVHPCSSVSFSWSHPDRVVQGVPDSRASAAVPSRNAGTGTARTAPVNSNTSSSSRSVLRTGPVKLSAGAKHILIPNENTGDSNSAPMYSRVSFASGGNVSAPRQNKGAGSHRF</sequence>
<feature type="region of interest" description="Disordered" evidence="1">
    <location>
        <begin position="404"/>
        <end position="438"/>
    </location>
</feature>
<proteinExistence type="predicted"/>
<dbReference type="Proteomes" id="UP001341281">
    <property type="component" value="Chromosome 04"/>
</dbReference>
<evidence type="ECO:0000256" key="1">
    <source>
        <dbReference type="SAM" id="MobiDB-lite"/>
    </source>
</evidence>
<evidence type="ECO:0000313" key="3">
    <source>
        <dbReference type="Proteomes" id="UP001341281"/>
    </source>
</evidence>
<feature type="region of interest" description="Disordered" evidence="1">
    <location>
        <begin position="717"/>
        <end position="753"/>
    </location>
</feature>
<dbReference type="PANTHER" id="PTHR36892">
    <property type="entry name" value="OS01G0201800 PROTEIN"/>
    <property type="match status" value="1"/>
</dbReference>
<evidence type="ECO:0000313" key="2">
    <source>
        <dbReference type="EMBL" id="WVZ72712.1"/>
    </source>
</evidence>
<accession>A0AAQ3TIF2</accession>
<feature type="compositionally biased region" description="Low complexity" evidence="1">
    <location>
        <begin position="740"/>
        <end position="753"/>
    </location>
</feature>
<feature type="region of interest" description="Disordered" evidence="1">
    <location>
        <begin position="126"/>
        <end position="211"/>
    </location>
</feature>
<feature type="region of interest" description="Disordered" evidence="1">
    <location>
        <begin position="61"/>
        <end position="91"/>
    </location>
</feature>
<dbReference type="EMBL" id="CP144748">
    <property type="protein sequence ID" value="WVZ72712.1"/>
    <property type="molecule type" value="Genomic_DNA"/>
</dbReference>
<protein>
    <submittedName>
        <fullName evidence="2">Uncharacterized protein</fullName>
    </submittedName>
</protein>
<feature type="compositionally biased region" description="Low complexity" evidence="1">
    <location>
        <begin position="135"/>
        <end position="150"/>
    </location>
</feature>
<keyword evidence="3" id="KW-1185">Reference proteome</keyword>
<name>A0AAQ3TIF2_PASNO</name>